<dbReference type="GO" id="GO:0006261">
    <property type="term" value="P:DNA-templated DNA replication"/>
    <property type="evidence" value="ECO:0007669"/>
    <property type="project" value="TreeGrafter"/>
</dbReference>
<dbReference type="GO" id="GO:0003677">
    <property type="term" value="F:DNA binding"/>
    <property type="evidence" value="ECO:0007669"/>
    <property type="project" value="InterPro"/>
</dbReference>
<dbReference type="PATRIC" id="fig|1123384.7.peg.251"/>
<dbReference type="Pfam" id="PF12002">
    <property type="entry name" value="MgsA_C"/>
    <property type="match status" value="1"/>
</dbReference>
<dbReference type="Gene3D" id="3.40.50.300">
    <property type="entry name" value="P-loop containing nucleotide triphosphate hydrolases"/>
    <property type="match status" value="1"/>
</dbReference>
<dbReference type="InterPro" id="IPR003593">
    <property type="entry name" value="AAA+_ATPase"/>
</dbReference>
<keyword evidence="4" id="KW-0547">Nucleotide-binding</keyword>
<evidence type="ECO:0000256" key="1">
    <source>
        <dbReference type="ARBA" id="ARBA00002393"/>
    </source>
</evidence>
<dbReference type="Gene3D" id="1.10.8.60">
    <property type="match status" value="1"/>
</dbReference>
<name>A0A0X1KP92_9THEM</name>
<dbReference type="PANTHER" id="PTHR13779:SF7">
    <property type="entry name" value="ATPASE WRNIP1"/>
    <property type="match status" value="1"/>
</dbReference>
<dbReference type="STRING" id="1123384.AJ81_01245"/>
<gene>
    <name evidence="7" type="ORF">AJ81_01245</name>
</gene>
<dbReference type="EMBL" id="CP007141">
    <property type="protein sequence ID" value="AJC73049.1"/>
    <property type="molecule type" value="Genomic_DNA"/>
</dbReference>
<dbReference type="RefSeq" id="WP_031503351.1">
    <property type="nucleotide sequence ID" value="NC_022795.1"/>
</dbReference>
<dbReference type="Gene3D" id="1.20.272.10">
    <property type="match status" value="1"/>
</dbReference>
<comment type="similarity">
    <text evidence="2">Belongs to the AAA ATPase family. RarA/MGS1/WRNIP1 subfamily.</text>
</comment>
<keyword evidence="8" id="KW-1185">Reference proteome</keyword>
<evidence type="ECO:0000256" key="2">
    <source>
        <dbReference type="ARBA" id="ARBA00008959"/>
    </source>
</evidence>
<keyword evidence="3" id="KW-0235">DNA replication</keyword>
<dbReference type="FunFam" id="1.20.272.10:FF:000001">
    <property type="entry name" value="Putative AAA family ATPase"/>
    <property type="match status" value="1"/>
</dbReference>
<dbReference type="InterPro" id="IPR032423">
    <property type="entry name" value="AAA_assoc_2"/>
</dbReference>
<comment type="function">
    <text evidence="1">DNA-dependent ATPase that plays important roles in cellular responses to stalled DNA replication processes.</text>
</comment>
<protein>
    <submittedName>
        <fullName evidence="7">Recombinase RarA</fullName>
    </submittedName>
</protein>
<dbReference type="GO" id="GO:0016887">
    <property type="term" value="F:ATP hydrolysis activity"/>
    <property type="evidence" value="ECO:0007669"/>
    <property type="project" value="InterPro"/>
</dbReference>
<evidence type="ECO:0000256" key="3">
    <source>
        <dbReference type="ARBA" id="ARBA00022705"/>
    </source>
</evidence>
<evidence type="ECO:0000256" key="5">
    <source>
        <dbReference type="ARBA" id="ARBA00022840"/>
    </source>
</evidence>
<dbReference type="InterPro" id="IPR003959">
    <property type="entry name" value="ATPase_AAA_core"/>
</dbReference>
<evidence type="ECO:0000313" key="7">
    <source>
        <dbReference type="EMBL" id="AJC73049.1"/>
    </source>
</evidence>
<keyword evidence="5" id="KW-0067">ATP-binding</keyword>
<dbReference type="GO" id="GO:0017116">
    <property type="term" value="F:single-stranded DNA helicase activity"/>
    <property type="evidence" value="ECO:0007669"/>
    <property type="project" value="TreeGrafter"/>
</dbReference>
<dbReference type="SMART" id="SM00382">
    <property type="entry name" value="AAA"/>
    <property type="match status" value="1"/>
</dbReference>
<dbReference type="GO" id="GO:0008047">
    <property type="term" value="F:enzyme activator activity"/>
    <property type="evidence" value="ECO:0007669"/>
    <property type="project" value="TreeGrafter"/>
</dbReference>
<dbReference type="OrthoDB" id="9778364at2"/>
<reference evidence="7 8" key="1">
    <citation type="submission" date="2014-01" db="EMBL/GenBank/DDBJ databases">
        <title>Genome sequencing of Thermotog hypogea.</title>
        <authorList>
            <person name="Zhang X."/>
            <person name="Alvare G."/>
            <person name="Fristensky B."/>
            <person name="Chen L."/>
            <person name="Suen T."/>
            <person name="Chen Q."/>
            <person name="Ma K."/>
        </authorList>
    </citation>
    <scope>NUCLEOTIDE SEQUENCE [LARGE SCALE GENOMIC DNA]</scope>
    <source>
        <strain evidence="7 8">DSM 11164</strain>
    </source>
</reference>
<dbReference type="GO" id="GO:0005524">
    <property type="term" value="F:ATP binding"/>
    <property type="evidence" value="ECO:0007669"/>
    <property type="project" value="UniProtKB-KW"/>
</dbReference>
<evidence type="ECO:0000259" key="6">
    <source>
        <dbReference type="SMART" id="SM00382"/>
    </source>
</evidence>
<dbReference type="KEGG" id="phy:AJ81_01245"/>
<dbReference type="InterPro" id="IPR021886">
    <property type="entry name" value="MgsA_C"/>
</dbReference>
<dbReference type="PANTHER" id="PTHR13779">
    <property type="entry name" value="WERNER HELICASE-INTERACTING PROTEIN 1 FAMILY MEMBER"/>
    <property type="match status" value="1"/>
</dbReference>
<proteinExistence type="inferred from homology"/>
<feature type="domain" description="AAA+ ATPase" evidence="6">
    <location>
        <begin position="42"/>
        <end position="159"/>
    </location>
</feature>
<dbReference type="GO" id="GO:0000731">
    <property type="term" value="P:DNA synthesis involved in DNA repair"/>
    <property type="evidence" value="ECO:0007669"/>
    <property type="project" value="TreeGrafter"/>
</dbReference>
<dbReference type="SUPFAM" id="SSF48019">
    <property type="entry name" value="post-AAA+ oligomerization domain-like"/>
    <property type="match status" value="1"/>
</dbReference>
<accession>A0A0X1KP92</accession>
<dbReference type="Pfam" id="PF16193">
    <property type="entry name" value="AAA_assoc_2"/>
    <property type="match status" value="1"/>
</dbReference>
<dbReference type="InterPro" id="IPR051314">
    <property type="entry name" value="AAA_ATPase_RarA/MGS1/WRNIP1"/>
</dbReference>
<dbReference type="Pfam" id="PF00004">
    <property type="entry name" value="AAA"/>
    <property type="match status" value="1"/>
</dbReference>
<dbReference type="Gene3D" id="1.10.3710.10">
    <property type="entry name" value="DNA polymerase III clamp loader subunits, C-terminal domain"/>
    <property type="match status" value="1"/>
</dbReference>
<evidence type="ECO:0000313" key="8">
    <source>
        <dbReference type="Proteomes" id="UP000077469"/>
    </source>
</evidence>
<sequence length="435" mass="48346">MFTQGSEPLAERMRPKDLDELVGQDHVLGESGVLRRALESGSIFSCILYGPPGCGKSSIAELIRKYVDAEFHSLSGSLHGAAEIKQVLSRAQELKKYGKRTILFIDEIHRLNKAQQDLLLSRVEDGTIVLIGATTENPSFEIIAPLLSRCRVIQLKPLTAEDLLKIMKRAVERDELFRRSQVEIEEEVLSYIAKESNGDARYALNTLETIVETTLSKGLKKLRLEDLAELSPSKILTYTEENHYDLASAFIKSLRGSDPDAALYYMVRMLESGEDPRFIARRMIILASEDIGLADPFALVIAVSAAQAVEHVGMPECALNLAEAAIYLATAPKSNSTYEALSRAKELVAKTKDAEVPLFLRNPVTKLMKNMGYGKGYVYPHDVGGFVQRSYMPEGLEDIRLYVPKDVGKESSIKKRLEQLWGKREGDSGESHPKG</sequence>
<dbReference type="PaxDb" id="1123384-AJ81_01245"/>
<dbReference type="FunFam" id="3.40.50.300:FF:000137">
    <property type="entry name" value="Replication-associated recombination protein A"/>
    <property type="match status" value="1"/>
</dbReference>
<evidence type="ECO:0000256" key="4">
    <source>
        <dbReference type="ARBA" id="ARBA00022741"/>
    </source>
</evidence>
<dbReference type="Proteomes" id="UP000077469">
    <property type="component" value="Chromosome"/>
</dbReference>
<dbReference type="CDD" id="cd18139">
    <property type="entry name" value="HLD_clamp_RarA"/>
    <property type="match status" value="1"/>
</dbReference>
<dbReference type="InterPro" id="IPR008921">
    <property type="entry name" value="DNA_pol3_clamp-load_cplx_C"/>
</dbReference>
<dbReference type="AlphaFoldDB" id="A0A0X1KP92"/>
<dbReference type="SUPFAM" id="SSF52540">
    <property type="entry name" value="P-loop containing nucleoside triphosphate hydrolases"/>
    <property type="match status" value="1"/>
</dbReference>
<dbReference type="InterPro" id="IPR027417">
    <property type="entry name" value="P-loop_NTPase"/>
</dbReference>
<organism evidence="7 8">
    <name type="scientific">Pseudothermotoga hypogea DSM 11164 = NBRC 106472</name>
    <dbReference type="NCBI Taxonomy" id="1123384"/>
    <lineage>
        <taxon>Bacteria</taxon>
        <taxon>Thermotogati</taxon>
        <taxon>Thermotogota</taxon>
        <taxon>Thermotogae</taxon>
        <taxon>Thermotogales</taxon>
        <taxon>Thermotogaceae</taxon>
        <taxon>Pseudothermotoga</taxon>
    </lineage>
</organism>
<dbReference type="CDD" id="cd00009">
    <property type="entry name" value="AAA"/>
    <property type="match status" value="1"/>
</dbReference>